<protein>
    <submittedName>
        <fullName evidence="1">Uncharacterized protein</fullName>
    </submittedName>
</protein>
<dbReference type="EMBL" id="CP051774">
    <property type="protein sequence ID" value="QJE94542.1"/>
    <property type="molecule type" value="Genomic_DNA"/>
</dbReference>
<organism evidence="1 2">
    <name type="scientific">Luteolibacter luteus</name>
    <dbReference type="NCBI Taxonomy" id="2728835"/>
    <lineage>
        <taxon>Bacteria</taxon>
        <taxon>Pseudomonadati</taxon>
        <taxon>Verrucomicrobiota</taxon>
        <taxon>Verrucomicrobiia</taxon>
        <taxon>Verrucomicrobiales</taxon>
        <taxon>Verrucomicrobiaceae</taxon>
        <taxon>Luteolibacter</taxon>
    </lineage>
</organism>
<dbReference type="KEGG" id="luo:HHL09_01665"/>
<dbReference type="AlphaFoldDB" id="A0A858RCT4"/>
<accession>A0A858RCT4</accession>
<name>A0A858RCT4_9BACT</name>
<proteinExistence type="predicted"/>
<keyword evidence="2" id="KW-1185">Reference proteome</keyword>
<reference evidence="1 2" key="1">
    <citation type="submission" date="2020-04" db="EMBL/GenBank/DDBJ databases">
        <title>Luteolibacter sp. G-1-1-1 isolated from soil.</title>
        <authorList>
            <person name="Dahal R.H."/>
        </authorList>
    </citation>
    <scope>NUCLEOTIDE SEQUENCE [LARGE SCALE GENOMIC DNA]</scope>
    <source>
        <strain evidence="1 2">G-1-1-1</strain>
    </source>
</reference>
<evidence type="ECO:0000313" key="1">
    <source>
        <dbReference type="EMBL" id="QJE94542.1"/>
    </source>
</evidence>
<gene>
    <name evidence="1" type="ORF">HHL09_01665</name>
</gene>
<dbReference type="Proteomes" id="UP000501812">
    <property type="component" value="Chromosome"/>
</dbReference>
<sequence>MFNAPRAGAATIVQNFEAGEDTSNWGSTWTGGAIEPAFLDLAAGGANAGGGASDSQSFSRQFRNNTADLDVTAAYSITMDVQLDTFDGPAGGQFEIVDGAFGNGNAANLRVTTTATPGVFTWQARDNTTGWQDLGITLDLASPYRVVPTIDPESVTYSAAVHAIDSSGNVLGTGSLADLAFDQNVITNGQNGTLLFYIQASAGGTSALVDNINITSVPEPETALSILTAALVNALRRKRMPF</sequence>
<evidence type="ECO:0000313" key="2">
    <source>
        <dbReference type="Proteomes" id="UP000501812"/>
    </source>
</evidence>
<dbReference type="RefSeq" id="WP_169452763.1">
    <property type="nucleotide sequence ID" value="NZ_CP051774.1"/>
</dbReference>